<accession>A0ACA9NY10</accession>
<comment type="caution">
    <text evidence="1">The sequence shown here is derived from an EMBL/GenBank/DDBJ whole genome shotgun (WGS) entry which is preliminary data.</text>
</comment>
<proteinExistence type="predicted"/>
<evidence type="ECO:0000313" key="2">
    <source>
        <dbReference type="Proteomes" id="UP000789525"/>
    </source>
</evidence>
<name>A0ACA9NY10_9GLOM</name>
<evidence type="ECO:0000313" key="1">
    <source>
        <dbReference type="EMBL" id="CAG8681801.1"/>
    </source>
</evidence>
<feature type="non-terminal residue" evidence="1">
    <location>
        <position position="77"/>
    </location>
</feature>
<dbReference type="EMBL" id="CAJVPT010027023">
    <property type="protein sequence ID" value="CAG8681801.1"/>
    <property type="molecule type" value="Genomic_DNA"/>
</dbReference>
<sequence length="77" mass="8340">MSTSAGSRGTSPSQPKRSKFSIEVRTVKPFPKKEIEVAVDEAIKVAEVARRTADIAPWLGILKATMGTLITALEDVR</sequence>
<protein>
    <submittedName>
        <fullName evidence="1">12183_t:CDS:1</fullName>
    </submittedName>
</protein>
<organism evidence="1 2">
    <name type="scientific">Acaulospora colombiana</name>
    <dbReference type="NCBI Taxonomy" id="27376"/>
    <lineage>
        <taxon>Eukaryota</taxon>
        <taxon>Fungi</taxon>
        <taxon>Fungi incertae sedis</taxon>
        <taxon>Mucoromycota</taxon>
        <taxon>Glomeromycotina</taxon>
        <taxon>Glomeromycetes</taxon>
        <taxon>Diversisporales</taxon>
        <taxon>Acaulosporaceae</taxon>
        <taxon>Acaulospora</taxon>
    </lineage>
</organism>
<gene>
    <name evidence="1" type="ORF">ACOLOM_LOCUS9372</name>
</gene>
<reference evidence="1" key="1">
    <citation type="submission" date="2021-06" db="EMBL/GenBank/DDBJ databases">
        <authorList>
            <person name="Kallberg Y."/>
            <person name="Tangrot J."/>
            <person name="Rosling A."/>
        </authorList>
    </citation>
    <scope>NUCLEOTIDE SEQUENCE</scope>
    <source>
        <strain evidence="1">CL356</strain>
    </source>
</reference>
<keyword evidence="2" id="KW-1185">Reference proteome</keyword>
<dbReference type="Proteomes" id="UP000789525">
    <property type="component" value="Unassembled WGS sequence"/>
</dbReference>